<sequence>MTSAALAAALAALQDVRTFLGISERRTDAVKEILETGAVVGAAATRWANDVVSFRNGRRFDYVCAVVLLYGILERFVEDAADEYLAALTNATPLYDNLPQKIRSTHFTKLTAHLQRTRDSRYDGRATAAQLATAFAGCLQGSVPYDLIIESMLHHTANFRPPVVDDFFGSLGVDSINRRVVETEVFADYLAATARAPTDRPEAVLDLVSELVSRRNEVAHGDISNTLAPSELLLYCDQLAAYCEALAEVLADALLAHLVDFYGVDHGNPIRVYNHNIVCIRSEGQVIRVGDSIAIQRPTGSWYAVDVVEIQINGTAVTTTPEGRPVDVGLKIDGRCKPTYIVRTGVLQRRQRAAVLPPLGSSDSKTVGETADAANVVDEVAIWTACRDEAYAWLVKHGGGGQHEWLLADYQRCCDALTDAEAKLKKAGRS</sequence>
<dbReference type="RefSeq" id="WP_404632824.1">
    <property type="nucleotide sequence ID" value="NZ_JADIKM010000003.1"/>
</dbReference>
<proteinExistence type="predicted"/>
<organism evidence="2 3">
    <name type="scientific">Dyella ginsengisoli</name>
    <dbReference type="NCBI Taxonomy" id="363848"/>
    <lineage>
        <taxon>Bacteria</taxon>
        <taxon>Pseudomonadati</taxon>
        <taxon>Pseudomonadota</taxon>
        <taxon>Gammaproteobacteria</taxon>
        <taxon>Lysobacterales</taxon>
        <taxon>Rhodanobacteraceae</taxon>
        <taxon>Dyella</taxon>
    </lineage>
</organism>
<gene>
    <name evidence="2" type="ORF">ISP17_10355</name>
</gene>
<evidence type="ECO:0000259" key="1">
    <source>
        <dbReference type="Pfam" id="PF18735"/>
    </source>
</evidence>
<dbReference type="InterPro" id="IPR041519">
    <property type="entry name" value="HEPN_RiboL-PSP"/>
</dbReference>
<reference evidence="2 3" key="1">
    <citation type="submission" date="2020-10" db="EMBL/GenBank/DDBJ databases">
        <title>Phylogeny of dyella-like bacteria.</title>
        <authorList>
            <person name="Fu J."/>
        </authorList>
    </citation>
    <scope>NUCLEOTIDE SEQUENCE [LARGE SCALE GENOMIC DNA]</scope>
    <source>
        <strain evidence="2 3">Gsoil3046</strain>
    </source>
</reference>
<name>A0ABW8JT87_9GAMM</name>
<accession>A0ABW8JT87</accession>
<evidence type="ECO:0000313" key="2">
    <source>
        <dbReference type="EMBL" id="MFK2904368.1"/>
    </source>
</evidence>
<dbReference type="Proteomes" id="UP001620460">
    <property type="component" value="Unassembled WGS sequence"/>
</dbReference>
<dbReference type="EMBL" id="JADIKM010000003">
    <property type="protein sequence ID" value="MFK2904368.1"/>
    <property type="molecule type" value="Genomic_DNA"/>
</dbReference>
<comment type="caution">
    <text evidence="2">The sequence shown here is derived from an EMBL/GenBank/DDBJ whole genome shotgun (WGS) entry which is preliminary data.</text>
</comment>
<feature type="domain" description="RiboL-PSP-HEPN" evidence="1">
    <location>
        <begin position="61"/>
        <end position="251"/>
    </location>
</feature>
<keyword evidence="3" id="KW-1185">Reference proteome</keyword>
<dbReference type="Pfam" id="PF18735">
    <property type="entry name" value="HEPN_RiboL-PSP"/>
    <property type="match status" value="1"/>
</dbReference>
<evidence type="ECO:0000313" key="3">
    <source>
        <dbReference type="Proteomes" id="UP001620460"/>
    </source>
</evidence>
<protein>
    <recommendedName>
        <fullName evidence="1">RiboL-PSP-HEPN domain-containing protein</fullName>
    </recommendedName>
</protein>